<feature type="domain" description="Protein kinase" evidence="7">
    <location>
        <begin position="1"/>
        <end position="327"/>
    </location>
</feature>
<accession>A0A086J3X6</accession>
<dbReference type="GeneID" id="77675973"/>
<dbReference type="GO" id="GO:0005524">
    <property type="term" value="F:ATP binding"/>
    <property type="evidence" value="ECO:0007669"/>
    <property type="project" value="UniProtKB-KW"/>
</dbReference>
<dbReference type="Gene3D" id="1.10.510.10">
    <property type="entry name" value="Transferase(Phosphotransferase) domain 1"/>
    <property type="match status" value="2"/>
</dbReference>
<organism evidence="8 9">
    <name type="scientific">Nematocida ausubeli (strain ATCC PRA-371 / ERTm2)</name>
    <name type="common">Nematode killer fungus</name>
    <dbReference type="NCBI Taxonomy" id="1913371"/>
    <lineage>
        <taxon>Eukaryota</taxon>
        <taxon>Fungi</taxon>
        <taxon>Fungi incertae sedis</taxon>
        <taxon>Microsporidia</taxon>
        <taxon>Nematocida</taxon>
    </lineage>
</organism>
<name>A0A086J3X6_NEMA1</name>
<evidence type="ECO:0000256" key="5">
    <source>
        <dbReference type="ARBA" id="ARBA00022777"/>
    </source>
</evidence>
<dbReference type="Proteomes" id="UP000054524">
    <property type="component" value="Unassembled WGS sequence"/>
</dbReference>
<dbReference type="PANTHER" id="PTHR24056:SF107">
    <property type="entry name" value="CYCLIN-DEPENDENT KINASE 11A-RELATED"/>
    <property type="match status" value="1"/>
</dbReference>
<evidence type="ECO:0000256" key="6">
    <source>
        <dbReference type="ARBA" id="ARBA00022840"/>
    </source>
</evidence>
<dbReference type="GO" id="GO:0005634">
    <property type="term" value="C:nucleus"/>
    <property type="evidence" value="ECO:0007669"/>
    <property type="project" value="TreeGrafter"/>
</dbReference>
<proteinExistence type="inferred from homology"/>
<dbReference type="HOGENOM" id="CLU_834432_0_0_1"/>
<keyword evidence="4" id="KW-0547">Nucleotide-binding</keyword>
<keyword evidence="2" id="KW-0723">Serine/threonine-protein kinase</keyword>
<keyword evidence="9" id="KW-1185">Reference proteome</keyword>
<reference evidence="8 9" key="1">
    <citation type="journal article" date="2014" name="Genome Announc.">
        <title>Genome Sequence of the Microsporidian Species Nematocida sp1 Strain ERTm6 (ATCC PRA-372).</title>
        <authorList>
            <person name="Bakowski M.A."/>
            <person name="Priest M."/>
            <person name="Young S."/>
            <person name="Cuomo C.A."/>
            <person name="Troemel E.R."/>
        </authorList>
    </citation>
    <scope>NUCLEOTIDE SEQUENCE [LARGE SCALE GENOMIC DNA]</scope>
    <source>
        <strain evidence="8 9">ERTm6</strain>
    </source>
</reference>
<dbReference type="SUPFAM" id="SSF56112">
    <property type="entry name" value="Protein kinase-like (PK-like)"/>
    <property type="match status" value="1"/>
</dbReference>
<dbReference type="InterPro" id="IPR000719">
    <property type="entry name" value="Prot_kinase_dom"/>
</dbReference>
<dbReference type="PANTHER" id="PTHR24056">
    <property type="entry name" value="CELL DIVISION PROTEIN KINASE"/>
    <property type="match status" value="1"/>
</dbReference>
<keyword evidence="3" id="KW-0808">Transferase</keyword>
<dbReference type="InterPro" id="IPR011009">
    <property type="entry name" value="Kinase-like_dom_sf"/>
</dbReference>
<gene>
    <name evidence="8" type="ORF">NESG_01000</name>
</gene>
<keyword evidence="6" id="KW-0067">ATP-binding</keyword>
<dbReference type="PROSITE" id="PS00108">
    <property type="entry name" value="PROTEIN_KINASE_ST"/>
    <property type="match status" value="1"/>
</dbReference>
<evidence type="ECO:0000256" key="1">
    <source>
        <dbReference type="ARBA" id="ARBA00006485"/>
    </source>
</evidence>
<dbReference type="InterPro" id="IPR008271">
    <property type="entry name" value="Ser/Thr_kinase_AS"/>
</dbReference>
<comment type="caution">
    <text evidence="8">The sequence shown here is derived from an EMBL/GenBank/DDBJ whole genome shotgun (WGS) entry which is preliminary data.</text>
</comment>
<sequence length="332" mass="38072">MKTGPAKIYGSVHSAIYLTREKEPADGKPVELAIKIIKNRKSKEISIVKKLNHRNIIGIYSNSYCIKYRWFAMQYFKTNLKEILPIKNQEYKYYIIKCVVEGLKYLGEQNIVHRDIKPQNILIHNEQVRIGDFGVAKYIKEGREEEKVSAFADSTEKNGQKSDHAEIVGIEDFLMEELDSSSEFDSFQPIDEETDKLKKSGVMGTLHYIPLEILLGSRDYGCEVDMWAAGCTFWEVFFNEVCFSGDCEINQIGEIVRKIGVTQEDKDILEKYPFSGFIPITKGKKLDLFTDMSAMERGILASLLTLDAERRSFNTESINAVLSKDYINIEYT</sequence>
<evidence type="ECO:0000313" key="8">
    <source>
        <dbReference type="EMBL" id="KFG26844.1"/>
    </source>
</evidence>
<evidence type="ECO:0000256" key="2">
    <source>
        <dbReference type="ARBA" id="ARBA00022527"/>
    </source>
</evidence>
<dbReference type="InterPro" id="IPR050108">
    <property type="entry name" value="CDK"/>
</dbReference>
<dbReference type="GO" id="GO:0004674">
    <property type="term" value="F:protein serine/threonine kinase activity"/>
    <property type="evidence" value="ECO:0007669"/>
    <property type="project" value="UniProtKB-KW"/>
</dbReference>
<dbReference type="Pfam" id="PF00069">
    <property type="entry name" value="Pkinase"/>
    <property type="match status" value="2"/>
</dbReference>
<dbReference type="EMBL" id="AKIJ01000002">
    <property type="protein sequence ID" value="KFG26844.1"/>
    <property type="molecule type" value="Genomic_DNA"/>
</dbReference>
<comment type="similarity">
    <text evidence="1">Belongs to the protein kinase superfamily. CMGC Ser/Thr protein kinase family. CDC2/CDKX subfamily.</text>
</comment>
<protein>
    <recommendedName>
        <fullName evidence="7">Protein kinase domain-containing protein</fullName>
    </recommendedName>
</protein>
<dbReference type="PROSITE" id="PS50011">
    <property type="entry name" value="PROTEIN_KINASE_DOM"/>
    <property type="match status" value="1"/>
</dbReference>
<evidence type="ECO:0000256" key="4">
    <source>
        <dbReference type="ARBA" id="ARBA00022741"/>
    </source>
</evidence>
<keyword evidence="5" id="KW-0418">Kinase</keyword>
<evidence type="ECO:0000256" key="3">
    <source>
        <dbReference type="ARBA" id="ARBA00022679"/>
    </source>
</evidence>
<dbReference type="AlphaFoldDB" id="A0A086J3X6"/>
<evidence type="ECO:0000313" key="9">
    <source>
        <dbReference type="Proteomes" id="UP000054524"/>
    </source>
</evidence>
<evidence type="ECO:0000259" key="7">
    <source>
        <dbReference type="PROSITE" id="PS50011"/>
    </source>
</evidence>
<dbReference type="SMART" id="SM00220">
    <property type="entry name" value="S_TKc"/>
    <property type="match status" value="1"/>
</dbReference>
<dbReference type="GO" id="GO:0007346">
    <property type="term" value="P:regulation of mitotic cell cycle"/>
    <property type="evidence" value="ECO:0007669"/>
    <property type="project" value="TreeGrafter"/>
</dbReference>
<dbReference type="RefSeq" id="XP_052905399.1">
    <property type="nucleotide sequence ID" value="XM_053048639.1"/>
</dbReference>